<dbReference type="GO" id="GO:0000981">
    <property type="term" value="F:DNA-binding transcription factor activity, RNA polymerase II-specific"/>
    <property type="evidence" value="ECO:0007669"/>
    <property type="project" value="InterPro"/>
</dbReference>
<evidence type="ECO:0000313" key="10">
    <source>
        <dbReference type="Proteomes" id="UP000248423"/>
    </source>
</evidence>
<feature type="domain" description="Zn(2)-C6 fungal-type" evidence="8">
    <location>
        <begin position="23"/>
        <end position="53"/>
    </location>
</feature>
<name>A0A319EUX4_ASPSB</name>
<reference evidence="9 10" key="1">
    <citation type="submission" date="2018-02" db="EMBL/GenBank/DDBJ databases">
        <title>The genomes of Aspergillus section Nigri reveals drivers in fungal speciation.</title>
        <authorList>
            <consortium name="DOE Joint Genome Institute"/>
            <person name="Vesth T.C."/>
            <person name="Nybo J."/>
            <person name="Theobald S."/>
            <person name="Brandl J."/>
            <person name="Frisvad J.C."/>
            <person name="Nielsen K.F."/>
            <person name="Lyhne E.K."/>
            <person name="Kogle M.E."/>
            <person name="Kuo A."/>
            <person name="Riley R."/>
            <person name="Clum A."/>
            <person name="Nolan M."/>
            <person name="Lipzen A."/>
            <person name="Salamov A."/>
            <person name="Henrissat B."/>
            <person name="Wiebenga A."/>
            <person name="De vries R.P."/>
            <person name="Grigoriev I.V."/>
            <person name="Mortensen U.H."/>
            <person name="Andersen M.R."/>
            <person name="Baker S.E."/>
        </authorList>
    </citation>
    <scope>NUCLEOTIDE SEQUENCE [LARGE SCALE GENOMIC DNA]</scope>
    <source>
        <strain evidence="9 10">CBS 121057</strain>
    </source>
</reference>
<sequence>MDLPARVSQPAAPREKAPQASLSCQRCRRRKIKCDRQQPKCGGCSNSLLNCTYPLGPLKPGPKPRHMRQSRQQILEKRNGACRTDIKSSSVSNAVLDSPLQYMPSLGVCQSLDHDIIESDCASKTKRLEQSSLLSNRRLSVLIHPNHEPTSPEPGPFDPIETVFVMDPGVPFSIGEALMEEICKELKTTSRDIHGLIQLYFDNMLSFNMFTPALFEAKLQSAPAWLMITLLAAMFSFSARFRPESTPIRDAARLPTAEDFFVLSKKKIEHGLPNFQGPPPLSLLQAMVLTCFYELTGSAAGSGWRSIGSLVRVAYELRLHLLDTDNEGHYMPVNVKHWSLKEERRRVWWAIWELDVFASTTRRLPTAIDWNQNWTKLPVDDESWVRGDPQDSCHLATDSMERLQLLQACGNRSAKAWFILLNSLMRTAYCLSHPHEHFSTPTSLGASRTGGQVSSRQMQYLETLRNTRKILTNVLHCFKMALPNHLRYRGQSLFTHASLSSNGPKQLESDIYSIHAMMQLTKFMLSHRNAAGNPDGCEEGGHMSDNNYRDTTAPTTPDRQLRVTSNVPYSPSVGSADEILMLVRNSSPEHVQYVNPFLANTVWLAAAVFLVYSYFGVSLDSAQEGQLIKSNVWVLKAVYLQFLRWWGISDILVSKFDELEQELQRWVHVEKSNVEGNHPPARAGDPQMAHAQLTDMRLGSGSSDTRQPFHASDDRIAHNTRGMVTSNGMSSGLDAIEAGDASRLALDSDPMLLSQRLTSGPLDDDVQWNLELHSFVDSMLTTFRAQQDQIAGIEGLAPLEL</sequence>
<dbReference type="PANTHER" id="PTHR47338:SF10">
    <property type="entry name" value="TRANSCRIPTION FACTOR DOMAIN-CONTAINING PROTEIN-RELATED"/>
    <property type="match status" value="1"/>
</dbReference>
<dbReference type="GO" id="GO:0003677">
    <property type="term" value="F:DNA binding"/>
    <property type="evidence" value="ECO:0007669"/>
    <property type="project" value="UniProtKB-KW"/>
</dbReference>
<evidence type="ECO:0000256" key="5">
    <source>
        <dbReference type="ARBA" id="ARBA00023163"/>
    </source>
</evidence>
<dbReference type="InterPro" id="IPR036864">
    <property type="entry name" value="Zn2-C6_fun-type_DNA-bd_sf"/>
</dbReference>
<dbReference type="SUPFAM" id="SSF57701">
    <property type="entry name" value="Zn2/Cys6 DNA-binding domain"/>
    <property type="match status" value="1"/>
</dbReference>
<evidence type="ECO:0000256" key="3">
    <source>
        <dbReference type="ARBA" id="ARBA00023015"/>
    </source>
</evidence>
<dbReference type="InterPro" id="IPR001138">
    <property type="entry name" value="Zn2Cys6_DnaBD"/>
</dbReference>
<dbReference type="CDD" id="cd00067">
    <property type="entry name" value="GAL4"/>
    <property type="match status" value="1"/>
</dbReference>
<evidence type="ECO:0000256" key="1">
    <source>
        <dbReference type="ARBA" id="ARBA00004123"/>
    </source>
</evidence>
<keyword evidence="10" id="KW-1185">Reference proteome</keyword>
<dbReference type="Gene3D" id="4.10.240.10">
    <property type="entry name" value="Zn(2)-C6 fungal-type DNA-binding domain"/>
    <property type="match status" value="1"/>
</dbReference>
<evidence type="ECO:0000256" key="4">
    <source>
        <dbReference type="ARBA" id="ARBA00023125"/>
    </source>
</evidence>
<dbReference type="PROSITE" id="PS00463">
    <property type="entry name" value="ZN2_CY6_FUNGAL_1"/>
    <property type="match status" value="1"/>
</dbReference>
<keyword evidence="2" id="KW-0479">Metal-binding</keyword>
<dbReference type="EMBL" id="KZ826358">
    <property type="protein sequence ID" value="PYI05429.1"/>
    <property type="molecule type" value="Genomic_DNA"/>
</dbReference>
<dbReference type="SMART" id="SM00066">
    <property type="entry name" value="GAL4"/>
    <property type="match status" value="1"/>
</dbReference>
<dbReference type="PANTHER" id="PTHR47338">
    <property type="entry name" value="ZN(II)2CYS6 TRANSCRIPTION FACTOR (EUROFUNG)-RELATED"/>
    <property type="match status" value="1"/>
</dbReference>
<dbReference type="Pfam" id="PF00172">
    <property type="entry name" value="Zn_clus"/>
    <property type="match status" value="1"/>
</dbReference>
<evidence type="ECO:0000313" key="9">
    <source>
        <dbReference type="EMBL" id="PYI05429.1"/>
    </source>
</evidence>
<feature type="region of interest" description="Disordered" evidence="7">
    <location>
        <begin position="535"/>
        <end position="561"/>
    </location>
</feature>
<evidence type="ECO:0000256" key="7">
    <source>
        <dbReference type="SAM" id="MobiDB-lite"/>
    </source>
</evidence>
<dbReference type="GO" id="GO:0009893">
    <property type="term" value="P:positive regulation of metabolic process"/>
    <property type="evidence" value="ECO:0007669"/>
    <property type="project" value="UniProtKB-ARBA"/>
</dbReference>
<dbReference type="OrthoDB" id="3862662at2759"/>
<protein>
    <recommendedName>
        <fullName evidence="8">Zn(2)-C6 fungal-type domain-containing protein</fullName>
    </recommendedName>
</protein>
<dbReference type="SMART" id="SM00906">
    <property type="entry name" value="Fungal_trans"/>
    <property type="match status" value="1"/>
</dbReference>
<dbReference type="STRING" id="1448318.A0A319EUX4"/>
<evidence type="ECO:0000259" key="8">
    <source>
        <dbReference type="PROSITE" id="PS50048"/>
    </source>
</evidence>
<keyword evidence="5" id="KW-0804">Transcription</keyword>
<keyword evidence="3" id="KW-0805">Transcription regulation</keyword>
<accession>A0A319EUX4</accession>
<evidence type="ECO:0000256" key="2">
    <source>
        <dbReference type="ARBA" id="ARBA00022723"/>
    </source>
</evidence>
<dbReference type="VEuPathDB" id="FungiDB:BO78DRAFT_371111"/>
<dbReference type="Pfam" id="PF04082">
    <property type="entry name" value="Fungal_trans"/>
    <property type="match status" value="1"/>
</dbReference>
<proteinExistence type="predicted"/>
<dbReference type="GO" id="GO:0006351">
    <property type="term" value="P:DNA-templated transcription"/>
    <property type="evidence" value="ECO:0007669"/>
    <property type="project" value="InterPro"/>
</dbReference>
<keyword evidence="6" id="KW-0539">Nucleus</keyword>
<dbReference type="Proteomes" id="UP000248423">
    <property type="component" value="Unassembled WGS sequence"/>
</dbReference>
<feature type="region of interest" description="Disordered" evidence="7">
    <location>
        <begin position="1"/>
        <end position="20"/>
    </location>
</feature>
<dbReference type="AlphaFoldDB" id="A0A319EUX4"/>
<dbReference type="GO" id="GO:0008270">
    <property type="term" value="F:zinc ion binding"/>
    <property type="evidence" value="ECO:0007669"/>
    <property type="project" value="InterPro"/>
</dbReference>
<dbReference type="CDD" id="cd12148">
    <property type="entry name" value="fungal_TF_MHR"/>
    <property type="match status" value="1"/>
</dbReference>
<evidence type="ECO:0000256" key="6">
    <source>
        <dbReference type="ARBA" id="ARBA00023242"/>
    </source>
</evidence>
<organism evidence="9 10">
    <name type="scientific">Aspergillus sclerotiicarbonarius (strain CBS 121057 / IBT 28362)</name>
    <dbReference type="NCBI Taxonomy" id="1448318"/>
    <lineage>
        <taxon>Eukaryota</taxon>
        <taxon>Fungi</taxon>
        <taxon>Dikarya</taxon>
        <taxon>Ascomycota</taxon>
        <taxon>Pezizomycotina</taxon>
        <taxon>Eurotiomycetes</taxon>
        <taxon>Eurotiomycetidae</taxon>
        <taxon>Eurotiales</taxon>
        <taxon>Aspergillaceae</taxon>
        <taxon>Aspergillus</taxon>
        <taxon>Aspergillus subgen. Circumdati</taxon>
    </lineage>
</organism>
<keyword evidence="4" id="KW-0238">DNA-binding</keyword>
<gene>
    <name evidence="9" type="ORF">BO78DRAFT_371111</name>
</gene>
<feature type="compositionally biased region" description="Polar residues" evidence="7">
    <location>
        <begin position="544"/>
        <end position="561"/>
    </location>
</feature>
<dbReference type="PROSITE" id="PS50048">
    <property type="entry name" value="ZN2_CY6_FUNGAL_2"/>
    <property type="match status" value="1"/>
</dbReference>
<dbReference type="InterPro" id="IPR007219">
    <property type="entry name" value="XnlR_reg_dom"/>
</dbReference>
<comment type="subcellular location">
    <subcellularLocation>
        <location evidence="1">Nucleus</location>
    </subcellularLocation>
</comment>
<dbReference type="InterPro" id="IPR050815">
    <property type="entry name" value="TF_fung"/>
</dbReference>
<dbReference type="GO" id="GO:0005634">
    <property type="term" value="C:nucleus"/>
    <property type="evidence" value="ECO:0007669"/>
    <property type="project" value="UniProtKB-SubCell"/>
</dbReference>